<feature type="region of interest" description="Disordered" evidence="1">
    <location>
        <begin position="188"/>
        <end position="218"/>
    </location>
</feature>
<reference evidence="4" key="1">
    <citation type="journal article" date="2011" name="Nat. Commun.">
        <title>Effector diversification within compartments of the Leptosphaeria maculans genome affected by Repeat-Induced Point mutations.</title>
        <authorList>
            <person name="Rouxel T."/>
            <person name="Grandaubert J."/>
            <person name="Hane J.K."/>
            <person name="Hoede C."/>
            <person name="van de Wouw A.P."/>
            <person name="Couloux A."/>
            <person name="Dominguez V."/>
            <person name="Anthouard V."/>
            <person name="Bally P."/>
            <person name="Bourras S."/>
            <person name="Cozijnsen A.J."/>
            <person name="Ciuffetti L.M."/>
            <person name="Degrave A."/>
            <person name="Dilmaghani A."/>
            <person name="Duret L."/>
            <person name="Fudal I."/>
            <person name="Goodwin S.B."/>
            <person name="Gout L."/>
            <person name="Glaser N."/>
            <person name="Linglin J."/>
            <person name="Kema G.H.J."/>
            <person name="Lapalu N."/>
            <person name="Lawrence C.B."/>
            <person name="May K."/>
            <person name="Meyer M."/>
            <person name="Ollivier B."/>
            <person name="Poulain J."/>
            <person name="Schoch C.L."/>
            <person name="Simon A."/>
            <person name="Spatafora J.W."/>
            <person name="Stachowiak A."/>
            <person name="Turgeon B.G."/>
            <person name="Tyler B.M."/>
            <person name="Vincent D."/>
            <person name="Weissenbach J."/>
            <person name="Amselem J."/>
            <person name="Quesneville H."/>
            <person name="Oliver R.P."/>
            <person name="Wincker P."/>
            <person name="Balesdent M.-H."/>
            <person name="Howlett B.J."/>
        </authorList>
    </citation>
    <scope>NUCLEOTIDE SEQUENCE [LARGE SCALE GENOMIC DNA]</scope>
    <source>
        <strain evidence="4">JN3 / isolate v23.1.3 / race Av1-4-5-6-7-8</strain>
    </source>
</reference>
<keyword evidence="2" id="KW-1133">Transmembrane helix</keyword>
<dbReference type="HOGENOM" id="CLU_042303_0_1_1"/>
<accession>E4ZIK3</accession>
<feature type="region of interest" description="Disordered" evidence="1">
    <location>
        <begin position="126"/>
        <end position="148"/>
    </location>
</feature>
<keyword evidence="2" id="KW-0812">Transmembrane</keyword>
<evidence type="ECO:0000256" key="2">
    <source>
        <dbReference type="SAM" id="Phobius"/>
    </source>
</evidence>
<dbReference type="InParanoid" id="E4ZIK3"/>
<keyword evidence="2" id="KW-0472">Membrane</keyword>
<organism evidence="4">
    <name type="scientific">Leptosphaeria maculans (strain JN3 / isolate v23.1.3 / race Av1-4-5-6-7-8)</name>
    <name type="common">Blackleg fungus</name>
    <name type="synonym">Phoma lingam</name>
    <dbReference type="NCBI Taxonomy" id="985895"/>
    <lineage>
        <taxon>Eukaryota</taxon>
        <taxon>Fungi</taxon>
        <taxon>Dikarya</taxon>
        <taxon>Ascomycota</taxon>
        <taxon>Pezizomycotina</taxon>
        <taxon>Dothideomycetes</taxon>
        <taxon>Pleosporomycetidae</taxon>
        <taxon>Pleosporales</taxon>
        <taxon>Pleosporineae</taxon>
        <taxon>Leptosphaeriaceae</taxon>
        <taxon>Plenodomus</taxon>
        <taxon>Plenodomus lingam/Leptosphaeria maculans species complex</taxon>
    </lineage>
</organism>
<dbReference type="VEuPathDB" id="FungiDB:LEMA_P060580.1"/>
<feature type="compositionally biased region" description="Pro residues" evidence="1">
    <location>
        <begin position="55"/>
        <end position="67"/>
    </location>
</feature>
<keyword evidence="4" id="KW-1185">Reference proteome</keyword>
<dbReference type="AlphaFoldDB" id="E4ZIK3"/>
<feature type="compositionally biased region" description="Low complexity" evidence="1">
    <location>
        <begin position="22"/>
        <end position="32"/>
    </location>
</feature>
<protein>
    <submittedName>
        <fullName evidence="3">Uncharacterized protein</fullName>
    </submittedName>
</protein>
<evidence type="ECO:0000313" key="4">
    <source>
        <dbReference type="Proteomes" id="UP000002668"/>
    </source>
</evidence>
<proteinExistence type="predicted"/>
<dbReference type="Proteomes" id="UP000002668">
    <property type="component" value="Genome"/>
</dbReference>
<dbReference type="OrthoDB" id="203796at2759"/>
<feature type="region of interest" description="Disordered" evidence="1">
    <location>
        <begin position="1"/>
        <end position="80"/>
    </location>
</feature>
<dbReference type="PANTHER" id="PTHR37848">
    <property type="entry name" value="EXPRESSED PROTEIN"/>
    <property type="match status" value="1"/>
</dbReference>
<evidence type="ECO:0000313" key="3">
    <source>
        <dbReference type="EMBL" id="CBX91024.1"/>
    </source>
</evidence>
<feature type="compositionally biased region" description="Low complexity" evidence="1">
    <location>
        <begin position="128"/>
        <end position="148"/>
    </location>
</feature>
<name>E4ZIK3_LEPMJ</name>
<dbReference type="PANTHER" id="PTHR37848:SF1">
    <property type="entry name" value="SUN DOMAIN-CONTAINING PROTEIN"/>
    <property type="match status" value="1"/>
</dbReference>
<dbReference type="eggNOG" id="ENOG502S4VJ">
    <property type="taxonomic scope" value="Eukaryota"/>
</dbReference>
<feature type="compositionally biased region" description="Low complexity" evidence="1">
    <location>
        <begin position="45"/>
        <end position="54"/>
    </location>
</feature>
<gene>
    <name evidence="3" type="ORF">LEMA_P060580.1</name>
</gene>
<feature type="compositionally biased region" description="Polar residues" evidence="1">
    <location>
        <begin position="188"/>
        <end position="206"/>
    </location>
</feature>
<dbReference type="EMBL" id="FP929065">
    <property type="protein sequence ID" value="CBX91024.1"/>
    <property type="molecule type" value="Genomic_DNA"/>
</dbReference>
<dbReference type="OMA" id="LWIFSWP"/>
<feature type="transmembrane region" description="Helical" evidence="2">
    <location>
        <begin position="294"/>
        <end position="315"/>
    </location>
</feature>
<sequence>MGRNTTPIPPYRDNPDAVPLHTTPNNYTYPDTPDLDSAALPPPYSESEASTAPPASQPPIHHSPPPTTRTKHTSPTFKNGHPVICSTRTLIDPLLDTDPVLLEKTIRANAQIPPVQYIHILGTHRETTTTNNNTSNRRNKTESSTTSTDVTDFRLVLNITPYLHPNFNSADISPMRLSTIDNNTRAFRGGITQTRGPTSHTPTDLESSSAAPPAPKPSLTEWTHRYCASGARLRSFRLQREVTGLRTTLLAQRIEALIRSTQYRGHVSITFPVEDAHLDIYTACFMNRWRLVPWVRWVFYLSFLWLFAWPVLFLATRRYAVVRAQWPFSVEDGRGEAVYTTVSEEQWVGRWGVALKRLVLEGWDGEVSEEVMRGLEAREGDSRMPGLGAGWEGADGVLEVVAQGVRVARAVQTGMLERGLLGGWGYDC</sequence>
<dbReference type="GeneID" id="13284462"/>
<evidence type="ECO:0000256" key="1">
    <source>
        <dbReference type="SAM" id="MobiDB-lite"/>
    </source>
</evidence>